<dbReference type="PANTHER" id="PTHR23222">
    <property type="entry name" value="PROHIBITIN"/>
    <property type="match status" value="1"/>
</dbReference>
<dbReference type="Gene3D" id="3.40.50.150">
    <property type="entry name" value="Vaccinia Virus protein VP39"/>
    <property type="match status" value="1"/>
</dbReference>
<dbReference type="SMART" id="SM00244">
    <property type="entry name" value="PHB"/>
    <property type="match status" value="1"/>
</dbReference>
<comment type="caution">
    <text evidence="8">The sequence shown here is derived from an EMBL/GenBank/DDBJ whole genome shotgun (WGS) entry which is preliminary data.</text>
</comment>
<gene>
    <name evidence="8" type="ORF">CCMA1212_010124</name>
</gene>
<feature type="region of interest" description="Disordered" evidence="6">
    <location>
        <begin position="515"/>
        <end position="544"/>
    </location>
</feature>
<comment type="similarity">
    <text evidence="2">Belongs to the prohibitin family.</text>
</comment>
<dbReference type="SUPFAM" id="SSF53335">
    <property type="entry name" value="S-adenosyl-L-methionine-dependent methyltransferases"/>
    <property type="match status" value="1"/>
</dbReference>
<dbReference type="SUPFAM" id="SSF117892">
    <property type="entry name" value="Band 7/SPFH domain"/>
    <property type="match status" value="1"/>
</dbReference>
<accession>A0ABY2GR57</accession>
<dbReference type="GeneID" id="300581628"/>
<feature type="domain" description="Band 7" evidence="7">
    <location>
        <begin position="1104"/>
        <end position="1265"/>
    </location>
</feature>
<proteinExistence type="inferred from homology"/>
<evidence type="ECO:0000256" key="2">
    <source>
        <dbReference type="ARBA" id="ARBA00009658"/>
    </source>
</evidence>
<dbReference type="Proteomes" id="UP001642720">
    <property type="component" value="Unassembled WGS sequence"/>
</dbReference>
<evidence type="ECO:0000256" key="6">
    <source>
        <dbReference type="SAM" id="MobiDB-lite"/>
    </source>
</evidence>
<dbReference type="Pfam" id="PF01145">
    <property type="entry name" value="Band_7"/>
    <property type="match status" value="1"/>
</dbReference>
<feature type="compositionally biased region" description="Polar residues" evidence="6">
    <location>
        <begin position="95"/>
        <end position="110"/>
    </location>
</feature>
<feature type="compositionally biased region" description="Polar residues" evidence="6">
    <location>
        <begin position="1035"/>
        <end position="1054"/>
    </location>
</feature>
<feature type="compositionally biased region" description="Polar residues" evidence="6">
    <location>
        <begin position="1"/>
        <end position="12"/>
    </location>
</feature>
<feature type="region of interest" description="Disordered" evidence="6">
    <location>
        <begin position="271"/>
        <end position="300"/>
    </location>
</feature>
<feature type="region of interest" description="Disordered" evidence="6">
    <location>
        <begin position="1"/>
        <end position="49"/>
    </location>
</feature>
<feature type="compositionally biased region" description="Acidic residues" evidence="6">
    <location>
        <begin position="271"/>
        <end position="284"/>
    </location>
</feature>
<keyword evidence="5" id="KW-0472">Membrane</keyword>
<keyword evidence="3" id="KW-0999">Mitochondrion inner membrane</keyword>
<name>A0ABY2GR57_9HYPO</name>
<sequence length="1355" mass="148706">MAEPTSYTPNNRQPREPSLDRSSRRGLNPIIEEETEDGYGQASAKGKRVDTSHLNITAWLSPMSDHFPTPRGVHYLAAPILPSSPSSMSGDESSLASFSNTNSWNRTSSITDGTEFDELYDLYDVSDDEAQRGLRRSSSVRRSRTTSMVFEPVIREPTPLVIPPTREEGDETWTAVDGLKKITSPLPLTPSANLPMSPAQMDFFGKQQALALPTVSAPPSLDGSLSSEQLATMSSPPTPVIGNDESSAEAPWTGVHLQPGALATLHALSGGDEEEDFQDQDDQAVELSQAQPPQQPEMQQSSLRLVTNFLSQTTRENALPSSLARQSLAGLTRLSIPSPGGFFSGLSPRSRNTWHPQTISPIDLIPPTSTTAEQFYRCPWNANASSNASIPPVPQRDEAEDFYRSVGLTSSAPVEHIVEVPVEAADEDDLPTARPIVHVQTSGQGSEAVKSPSSPEAEVIPTEIVEDYDPSYARKQQLEALSNLDRTELWLVAQRAYLKGVDDVEATGALETIEEDLDEEEEDHPKPVAKVESAPGQKQGQKDVAPKKTVRFSNIITTTVVAKSLPSKLLRKESAYYRAFQDYIVRTQLSDVFVFQLARFEALQAQRVALRSVHHSQLLGKYQLSVVPQSAKKRLSANVVRGDDILIDDPETLKREKEAEAMKQMTMAAWHVAAVKFLNGGKLISAPVTKRLARLSRMGSGKDGVGRDRARILDLGGQSSCDWAWHCALLYPNTKIYTVTTKAVRQLSNSNIRGPPNHRQVAVDRLTKLPFADNQFDLISARELHGLLKFIGENGEDEWESCLKECMRVLKPGGYLEFSLLDSDIMNAGPLGLAKSVEFGFTLKTLGYDPSPTKLWLGRLARAGFCNVRRGWLCLPVGAKPVVKPPTPPKDSPSGADGKVCQMDAMVMGSTDDIASVCSIAGGWSWERWLLRCEMEKVSGELRLADTVTASPAIKEAGKCLEGVHAVMEEGRNCRAGFRMLNGYARKPLLMQERLSGKAGSWPVANIIEPAPSTSISTSGKLMPRDSTRGRQPRRTNPSAKQGTAKGQMSNPNNWQEEAMRRLRQMQTRGGYPGRGGPQMPRGANGAVVGGMLLAGGAWLLSNSLFNVDGGHRAIKYQRLRGVSKEIYSEGTHINIPWFETPVIYDVRAKPRNVASLTGTKDLQMVNITCRVLSRPNIEALPQIYRTLGTDYDERVLPSIVNEVLKSVVAQFNASQLITQREMVARLVRENLSRRAARFNILLDDVSLTHLAFSPEFTAAVEAKQVAQQEAQRAAFIVDKARQEKQAMVVKAQGEARSAELIGDAIKKSKAYVELKKIENARLIAQQLQESGAKNRLMLDAEGLGLNVFEDSDKK</sequence>
<evidence type="ECO:0000256" key="3">
    <source>
        <dbReference type="ARBA" id="ARBA00022792"/>
    </source>
</evidence>
<evidence type="ECO:0000313" key="8">
    <source>
        <dbReference type="EMBL" id="TFA98090.1"/>
    </source>
</evidence>
<dbReference type="Pfam" id="PF08241">
    <property type="entry name" value="Methyltransf_11"/>
    <property type="match status" value="1"/>
</dbReference>
<evidence type="ECO:0000313" key="9">
    <source>
        <dbReference type="Proteomes" id="UP001642720"/>
    </source>
</evidence>
<dbReference type="InterPro" id="IPR001107">
    <property type="entry name" value="Band_7"/>
</dbReference>
<dbReference type="CDD" id="cd03401">
    <property type="entry name" value="SPFH_prohibitin"/>
    <property type="match status" value="1"/>
</dbReference>
<dbReference type="InterPro" id="IPR036013">
    <property type="entry name" value="Band_7/SPFH_dom_sf"/>
</dbReference>
<dbReference type="InterPro" id="IPR029063">
    <property type="entry name" value="SAM-dependent_MTases_sf"/>
</dbReference>
<comment type="subcellular location">
    <subcellularLocation>
        <location evidence="1">Mitochondrion inner membrane</location>
    </subcellularLocation>
</comment>
<evidence type="ECO:0000256" key="4">
    <source>
        <dbReference type="ARBA" id="ARBA00023128"/>
    </source>
</evidence>
<organism evidence="8 9">
    <name type="scientific">Trichoderma ghanense</name>
    <dbReference type="NCBI Taxonomy" id="65468"/>
    <lineage>
        <taxon>Eukaryota</taxon>
        <taxon>Fungi</taxon>
        <taxon>Dikarya</taxon>
        <taxon>Ascomycota</taxon>
        <taxon>Pezizomycotina</taxon>
        <taxon>Sordariomycetes</taxon>
        <taxon>Hypocreomycetidae</taxon>
        <taxon>Hypocreales</taxon>
        <taxon>Hypocreaceae</taxon>
        <taxon>Trichoderma</taxon>
    </lineage>
</organism>
<dbReference type="InterPro" id="IPR013216">
    <property type="entry name" value="Methyltransf_11"/>
</dbReference>
<feature type="compositionally biased region" description="Low complexity" evidence="6">
    <location>
        <begin position="288"/>
        <end position="300"/>
    </location>
</feature>
<reference evidence="8 9" key="1">
    <citation type="submission" date="2018-01" db="EMBL/GenBank/DDBJ databases">
        <title>Genome characterization of the sugarcane-associated fungus Trichoderma ghanense CCMA-1212 and their application in lignocelulose bioconversion.</title>
        <authorList>
            <person name="Steindorff A.S."/>
            <person name="Mendes T.D."/>
            <person name="Vilela E.S.D."/>
            <person name="Rodrigues D.S."/>
            <person name="Formighieri E.F."/>
            <person name="Melo I.S."/>
            <person name="Favaro L.C.L."/>
        </authorList>
    </citation>
    <scope>NUCLEOTIDE SEQUENCE [LARGE SCALE GENOMIC DNA]</scope>
    <source>
        <strain evidence="8 9">CCMA-1212</strain>
    </source>
</reference>
<evidence type="ECO:0000256" key="5">
    <source>
        <dbReference type="ARBA" id="ARBA00023136"/>
    </source>
</evidence>
<dbReference type="RefSeq" id="XP_073554292.1">
    <property type="nucleotide sequence ID" value="XM_073707178.1"/>
</dbReference>
<feature type="region of interest" description="Disordered" evidence="6">
    <location>
        <begin position="215"/>
        <end position="249"/>
    </location>
</feature>
<keyword evidence="9" id="KW-1185">Reference proteome</keyword>
<dbReference type="EMBL" id="PPTA01000023">
    <property type="protein sequence ID" value="TFA98090.1"/>
    <property type="molecule type" value="Genomic_DNA"/>
</dbReference>
<feature type="region of interest" description="Disordered" evidence="6">
    <location>
        <begin position="1013"/>
        <end position="1054"/>
    </location>
</feature>
<dbReference type="Gene3D" id="3.30.479.30">
    <property type="entry name" value="Band 7 domain"/>
    <property type="match status" value="1"/>
</dbReference>
<dbReference type="PRINTS" id="PR00679">
    <property type="entry name" value="PROHIBITIN"/>
</dbReference>
<evidence type="ECO:0000256" key="1">
    <source>
        <dbReference type="ARBA" id="ARBA00004273"/>
    </source>
</evidence>
<feature type="region of interest" description="Disordered" evidence="6">
    <location>
        <begin position="84"/>
        <end position="110"/>
    </location>
</feature>
<feature type="region of interest" description="Disordered" evidence="6">
    <location>
        <begin position="440"/>
        <end position="463"/>
    </location>
</feature>
<feature type="compositionally biased region" description="Basic and acidic residues" evidence="6">
    <location>
        <begin position="13"/>
        <end position="23"/>
    </location>
</feature>
<feature type="compositionally biased region" description="Low complexity" evidence="6">
    <location>
        <begin position="84"/>
        <end position="94"/>
    </location>
</feature>
<feature type="compositionally biased region" description="Polar residues" evidence="6">
    <location>
        <begin position="223"/>
        <end position="235"/>
    </location>
</feature>
<evidence type="ECO:0000259" key="7">
    <source>
        <dbReference type="SMART" id="SM00244"/>
    </source>
</evidence>
<dbReference type="PANTHER" id="PTHR23222:SF1">
    <property type="entry name" value="PROHIBITIN-2"/>
    <property type="match status" value="1"/>
</dbReference>
<dbReference type="InterPro" id="IPR000163">
    <property type="entry name" value="Prohibitin"/>
</dbReference>
<keyword evidence="4" id="KW-0496">Mitochondrion</keyword>
<protein>
    <submittedName>
        <fullName evidence="8">Prohibitin-2</fullName>
    </submittedName>
</protein>